<keyword evidence="2" id="KW-1133">Transmembrane helix</keyword>
<feature type="compositionally biased region" description="Basic and acidic residues" evidence="1">
    <location>
        <begin position="396"/>
        <end position="405"/>
    </location>
</feature>
<comment type="caution">
    <text evidence="3">The sequence shown here is derived from an EMBL/GenBank/DDBJ whole genome shotgun (WGS) entry which is preliminary data.</text>
</comment>
<dbReference type="AlphaFoldDB" id="A0A4R8XVR5"/>
<evidence type="ECO:0000256" key="1">
    <source>
        <dbReference type="SAM" id="MobiDB-lite"/>
    </source>
</evidence>
<feature type="compositionally biased region" description="Low complexity" evidence="1">
    <location>
        <begin position="15"/>
        <end position="37"/>
    </location>
</feature>
<organism evidence="3 4">
    <name type="scientific">Cryobacterium cheniae</name>
    <dbReference type="NCBI Taxonomy" id="1259262"/>
    <lineage>
        <taxon>Bacteria</taxon>
        <taxon>Bacillati</taxon>
        <taxon>Actinomycetota</taxon>
        <taxon>Actinomycetes</taxon>
        <taxon>Micrococcales</taxon>
        <taxon>Microbacteriaceae</taxon>
        <taxon>Cryobacterium</taxon>
    </lineage>
</organism>
<protein>
    <submittedName>
        <fullName evidence="3">Uncharacterized protein</fullName>
    </submittedName>
</protein>
<evidence type="ECO:0000256" key="2">
    <source>
        <dbReference type="SAM" id="Phobius"/>
    </source>
</evidence>
<sequence length="465" mass="50052">MTAAHPTPSADDAIPTNTPSNTTAPITTPSSTTTPNHTPNPTPNHTPVPTPHTKPHAFTQQRLDPLGALAVWPIVPGVAALGFGYAVLTTVLQADEIWQPYLAVLTLLAAAGASAVLVLAGGRSQSPVRQTSLLLIMGLGLAAHLLDQASRWGSNALVQDDFGPIMLGLLLVALAPFRPWRELAVAAIIAAFVIALVALPQVPFRSLTVPPGIYLVVAVTPVLALGLAAAAYSRRMVRLLLAWQTDARRAIARRTEESRGRVVREVLEQQRAALQPGVFPLFEDVLARGEVTKADIVRANELAAGVRRGIVAHIDETWLDAVIARERAGLLERGKDPLLVVADPEHRAAHFGTQQRAATAALITLLCLAPGFDPRSLVVQADTEPESDPDTQIDPPSDRQQRHSGTDTFSIRLALDLPPRRVRALLRSYIAVLRMVFPWVRVSIRRPSLTLEFGDKRPDPPSTLG</sequence>
<keyword evidence="2" id="KW-0812">Transmembrane</keyword>
<feature type="region of interest" description="Disordered" evidence="1">
    <location>
        <begin position="380"/>
        <end position="405"/>
    </location>
</feature>
<proteinExistence type="predicted"/>
<accession>A0A4R8XVR5</accession>
<evidence type="ECO:0000313" key="4">
    <source>
        <dbReference type="Proteomes" id="UP000298433"/>
    </source>
</evidence>
<feature type="transmembrane region" description="Helical" evidence="2">
    <location>
        <begin position="184"/>
        <end position="201"/>
    </location>
</feature>
<name>A0A4R8XVR5_9MICO</name>
<feature type="transmembrane region" description="Helical" evidence="2">
    <location>
        <begin position="100"/>
        <end position="120"/>
    </location>
</feature>
<gene>
    <name evidence="3" type="ORF">E3T23_03380</name>
</gene>
<feature type="transmembrane region" description="Helical" evidence="2">
    <location>
        <begin position="66"/>
        <end position="88"/>
    </location>
</feature>
<feature type="region of interest" description="Disordered" evidence="1">
    <location>
        <begin position="1"/>
        <end position="57"/>
    </location>
</feature>
<keyword evidence="4" id="KW-1185">Reference proteome</keyword>
<feature type="transmembrane region" description="Helical" evidence="2">
    <location>
        <begin position="213"/>
        <end position="232"/>
    </location>
</feature>
<feature type="compositionally biased region" description="Pro residues" evidence="1">
    <location>
        <begin position="38"/>
        <end position="52"/>
    </location>
</feature>
<dbReference type="OrthoDB" id="5124052at2"/>
<dbReference type="Proteomes" id="UP000298433">
    <property type="component" value="Unassembled WGS sequence"/>
</dbReference>
<dbReference type="RefSeq" id="WP_134369006.1">
    <property type="nucleotide sequence ID" value="NZ_SOGN01000019.1"/>
</dbReference>
<evidence type="ECO:0000313" key="3">
    <source>
        <dbReference type="EMBL" id="TFC82983.1"/>
    </source>
</evidence>
<reference evidence="3 4" key="1">
    <citation type="submission" date="2019-03" db="EMBL/GenBank/DDBJ databases">
        <title>Genomics of glacier-inhabiting Cryobacterium strains.</title>
        <authorList>
            <person name="Liu Q."/>
            <person name="Xin Y.-H."/>
        </authorList>
    </citation>
    <scope>NUCLEOTIDE SEQUENCE [LARGE SCALE GENOMIC DNA]</scope>
    <source>
        <strain evidence="3 4">TMT2-48-2</strain>
    </source>
</reference>
<dbReference type="EMBL" id="SOGN01000019">
    <property type="protein sequence ID" value="TFC82983.1"/>
    <property type="molecule type" value="Genomic_DNA"/>
</dbReference>
<keyword evidence="2" id="KW-0472">Membrane</keyword>